<protein>
    <recommendedName>
        <fullName evidence="4">Lmo0937 family membrane protein</fullName>
    </recommendedName>
</protein>
<keyword evidence="1" id="KW-1133">Transmembrane helix</keyword>
<dbReference type="NCBIfam" id="NF033488">
    <property type="entry name" value="lmo0937_fam_TM"/>
    <property type="match status" value="1"/>
</dbReference>
<proteinExistence type="predicted"/>
<sequence>MNILFYAIAAMFVIGWILSVFLFALGGIVHILLVLAIISILLQMVRTTEKHHQ</sequence>
<reference evidence="2 3" key="1">
    <citation type="submission" date="2018-06" db="EMBL/GenBank/DDBJ databases">
        <title>Genomic Encyclopedia of Archaeal and Bacterial Type Strains, Phase II (KMG-II): from individual species to whole genera.</title>
        <authorList>
            <person name="Goeker M."/>
        </authorList>
    </citation>
    <scope>NUCLEOTIDE SEQUENCE [LARGE SCALE GENOMIC DNA]</scope>
    <source>
        <strain evidence="2 3">DSM 23857</strain>
    </source>
</reference>
<dbReference type="RefSeq" id="WP_111599389.1">
    <property type="nucleotide sequence ID" value="NZ_QLLL01000008.1"/>
</dbReference>
<evidence type="ECO:0000313" key="3">
    <source>
        <dbReference type="Proteomes" id="UP000249547"/>
    </source>
</evidence>
<organism evidence="2 3">
    <name type="scientific">Chitinophaga skermanii</name>
    <dbReference type="NCBI Taxonomy" id="331697"/>
    <lineage>
        <taxon>Bacteria</taxon>
        <taxon>Pseudomonadati</taxon>
        <taxon>Bacteroidota</taxon>
        <taxon>Chitinophagia</taxon>
        <taxon>Chitinophagales</taxon>
        <taxon>Chitinophagaceae</taxon>
        <taxon>Chitinophaga</taxon>
    </lineage>
</organism>
<keyword evidence="1" id="KW-0472">Membrane</keyword>
<comment type="caution">
    <text evidence="2">The sequence shown here is derived from an EMBL/GenBank/DDBJ whole genome shotgun (WGS) entry which is preliminary data.</text>
</comment>
<gene>
    <name evidence="2" type="ORF">LX64_03964</name>
</gene>
<dbReference type="Pfam" id="PF18919">
    <property type="entry name" value="DUF5670"/>
    <property type="match status" value="1"/>
</dbReference>
<evidence type="ECO:0000256" key="1">
    <source>
        <dbReference type="SAM" id="Phobius"/>
    </source>
</evidence>
<name>A0A327Q996_9BACT</name>
<dbReference type="EMBL" id="QLLL01000008">
    <property type="protein sequence ID" value="RAJ00262.1"/>
    <property type="molecule type" value="Genomic_DNA"/>
</dbReference>
<dbReference type="InterPro" id="IPR043727">
    <property type="entry name" value="Lmo0937-like"/>
</dbReference>
<keyword evidence="1" id="KW-0812">Transmembrane</keyword>
<dbReference type="Proteomes" id="UP000249547">
    <property type="component" value="Unassembled WGS sequence"/>
</dbReference>
<accession>A0A327Q996</accession>
<feature type="transmembrane region" description="Helical" evidence="1">
    <location>
        <begin position="12"/>
        <end position="42"/>
    </location>
</feature>
<evidence type="ECO:0008006" key="4">
    <source>
        <dbReference type="Google" id="ProtNLM"/>
    </source>
</evidence>
<evidence type="ECO:0000313" key="2">
    <source>
        <dbReference type="EMBL" id="RAJ00262.1"/>
    </source>
</evidence>
<keyword evidence="3" id="KW-1185">Reference proteome</keyword>
<dbReference type="AlphaFoldDB" id="A0A327Q996"/>